<protein>
    <recommendedName>
        <fullName evidence="2">Capsid protein</fullName>
    </recommendedName>
</protein>
<reference evidence="1" key="1">
    <citation type="journal article" date="2016" name="Nature">
        <title>Redefining the invertebrate RNA virosphere.</title>
        <authorList>
            <person name="Shi M."/>
            <person name="Lin X.D."/>
            <person name="Tian J.H."/>
            <person name="Chen L.J."/>
            <person name="Chen X."/>
            <person name="Li C.X."/>
            <person name="Qin X.C."/>
            <person name="Li J."/>
            <person name="Cao J.P."/>
            <person name="Eden J.S."/>
            <person name="Buchmann J."/>
            <person name="Wang W."/>
            <person name="Xu J."/>
            <person name="Holmes E.C."/>
            <person name="Zhang Y.Z."/>
        </authorList>
    </citation>
    <scope>NUCLEOTIDE SEQUENCE</scope>
    <source>
        <strain evidence="1">WHWN39199</strain>
    </source>
</reference>
<sequence length="125" mass="12877">MTTSITIKDSAGTDTVFTVVRQPSGNQSAILHAVNVTAGMNRTGYAKVELSTRIVNGKTTPVASVTVPFGAVVNGNFVKSGQVSDTRQATQPADAPEKARLDAAAFAKNLAANAQVAALFETGLI</sequence>
<dbReference type="EMBL" id="KX883588">
    <property type="protein sequence ID" value="APG77227.1"/>
    <property type="molecule type" value="Genomic_RNA"/>
</dbReference>
<accession>A0A1L3KIF5</accession>
<evidence type="ECO:0000313" key="1">
    <source>
        <dbReference type="EMBL" id="APG77227.1"/>
    </source>
</evidence>
<organism evidence="1">
    <name type="scientific">Hubei levi-like virus 2</name>
    <dbReference type="NCBI Taxonomy" id="1922914"/>
    <lineage>
        <taxon>Viruses</taxon>
        <taxon>Riboviria</taxon>
    </lineage>
</organism>
<name>A0A1L3KIF5_9VIRU</name>
<proteinExistence type="predicted"/>
<evidence type="ECO:0008006" key="2">
    <source>
        <dbReference type="Google" id="ProtNLM"/>
    </source>
</evidence>